<dbReference type="RefSeq" id="WP_006165038.1">
    <property type="nucleotide sequence ID" value="NZ_AHJE01000348.1"/>
</dbReference>
<dbReference type="EMBL" id="AHJE01000348">
    <property type="protein sequence ID" value="EHP37477.1"/>
    <property type="molecule type" value="Genomic_DNA"/>
</dbReference>
<evidence type="ECO:0000313" key="3">
    <source>
        <dbReference type="Proteomes" id="UP000005808"/>
    </source>
</evidence>
<feature type="chain" id="PRO_5003555452" evidence="1">
    <location>
        <begin position="22"/>
        <end position="67"/>
    </location>
</feature>
<protein>
    <submittedName>
        <fullName evidence="2">Uncharacterized protein</fullName>
    </submittedName>
</protein>
<dbReference type="Proteomes" id="UP000005808">
    <property type="component" value="Unassembled WGS sequence"/>
</dbReference>
<dbReference type="AlphaFoldDB" id="H1SJ26"/>
<name>H1SJ26_9BURK</name>
<feature type="non-terminal residue" evidence="2">
    <location>
        <position position="67"/>
    </location>
</feature>
<evidence type="ECO:0000313" key="2">
    <source>
        <dbReference type="EMBL" id="EHP37477.1"/>
    </source>
</evidence>
<gene>
    <name evidence="2" type="ORF">OR16_42593</name>
</gene>
<evidence type="ECO:0000256" key="1">
    <source>
        <dbReference type="SAM" id="SignalP"/>
    </source>
</evidence>
<feature type="signal peptide" evidence="1">
    <location>
        <begin position="1"/>
        <end position="21"/>
    </location>
</feature>
<sequence>MKKKWFVGVCAALLLAGAAQAGEQVAVKFDGTSNAEAVIQTFRSATGADLKMVRLMSGDAWVISLPD</sequence>
<proteinExistence type="predicted"/>
<reference evidence="2 3" key="1">
    <citation type="journal article" date="2012" name="J. Bacteriol.">
        <title>De Novo Genome Project of Cupriavidus basilensis OR16.</title>
        <authorList>
            <person name="Cserhati M."/>
            <person name="Kriszt B."/>
            <person name="Szoboszlay S."/>
            <person name="Toth A."/>
            <person name="Szabo I."/>
            <person name="Tancsics A."/>
            <person name="Nagy I."/>
            <person name="Horvath B."/>
            <person name="Nagy I."/>
            <person name="Kukolya J."/>
        </authorList>
    </citation>
    <scope>NUCLEOTIDE SEQUENCE [LARGE SCALE GENOMIC DNA]</scope>
    <source>
        <strain evidence="2 3">OR16</strain>
    </source>
</reference>
<keyword evidence="1" id="KW-0732">Signal</keyword>
<accession>H1SJ26</accession>
<comment type="caution">
    <text evidence="2">The sequence shown here is derived from an EMBL/GenBank/DDBJ whole genome shotgun (WGS) entry which is preliminary data.</text>
</comment>
<organism evidence="2 3">
    <name type="scientific">Cupriavidus basilensis OR16</name>
    <dbReference type="NCBI Taxonomy" id="1127483"/>
    <lineage>
        <taxon>Bacteria</taxon>
        <taxon>Pseudomonadati</taxon>
        <taxon>Pseudomonadota</taxon>
        <taxon>Betaproteobacteria</taxon>
        <taxon>Burkholderiales</taxon>
        <taxon>Burkholderiaceae</taxon>
        <taxon>Cupriavidus</taxon>
    </lineage>
</organism>